<gene>
    <name evidence="2" type="ORF">BD809_10688</name>
</gene>
<dbReference type="PANTHER" id="PTHR48101:SF1">
    <property type="entry name" value="METHYLMALONYL-COA MUTASE, LARGE SUBUNIT"/>
    <property type="match status" value="1"/>
</dbReference>
<dbReference type="GO" id="GO:0031419">
    <property type="term" value="F:cobalamin binding"/>
    <property type="evidence" value="ECO:0007669"/>
    <property type="project" value="InterPro"/>
</dbReference>
<dbReference type="Gene3D" id="3.20.20.240">
    <property type="entry name" value="Methylmalonyl-CoA mutase"/>
    <property type="match status" value="1"/>
</dbReference>
<comment type="caution">
    <text evidence="2">The sequence shown here is derived from an EMBL/GenBank/DDBJ whole genome shotgun (WGS) entry which is preliminary data.</text>
</comment>
<evidence type="ECO:0000259" key="1">
    <source>
        <dbReference type="Pfam" id="PF01642"/>
    </source>
</evidence>
<accession>A0A5S5C2J7</accession>
<dbReference type="GO" id="GO:0016866">
    <property type="term" value="F:intramolecular transferase activity"/>
    <property type="evidence" value="ECO:0007669"/>
    <property type="project" value="InterPro"/>
</dbReference>
<dbReference type="OrthoDB" id="9762378at2"/>
<name>A0A5S5C2J7_9FLAO</name>
<proteinExistence type="predicted"/>
<evidence type="ECO:0000313" key="2">
    <source>
        <dbReference type="EMBL" id="TYP72838.1"/>
    </source>
</evidence>
<dbReference type="InterPro" id="IPR006099">
    <property type="entry name" value="MeMalonylCoA_mutase_a/b_cat"/>
</dbReference>
<feature type="domain" description="Methylmalonyl-CoA mutase alpha/beta chain catalytic" evidence="1">
    <location>
        <begin position="152"/>
        <end position="446"/>
    </location>
</feature>
<dbReference type="SUPFAM" id="SSF51703">
    <property type="entry name" value="Cobalamin (vitamin B12)-dependent enzymes"/>
    <property type="match status" value="1"/>
</dbReference>
<dbReference type="Proteomes" id="UP000324376">
    <property type="component" value="Unassembled WGS sequence"/>
</dbReference>
<evidence type="ECO:0000313" key="3">
    <source>
        <dbReference type="Proteomes" id="UP000324376"/>
    </source>
</evidence>
<dbReference type="Pfam" id="PF01642">
    <property type="entry name" value="MM_CoA_mutase"/>
    <property type="match status" value="1"/>
</dbReference>
<sequence>MTKSLFEGFDEVTAKQWKQKIQVDLKGADYNEALIYKSLEGIDIKPFYNQEDLEGLHIQNYHPSRWKVTQKIEVKDSSQGNEAALDSISKGAESLYFVIENDAVDISILLNNIPEETPIYLAPQFLSISFSETVNTFAAHNKYAIYLLTDSIGNLAKSGNWYETLEKDQSNVDTVSKTGTHLKSTLSVDISLYQNAGATMVQQLAYGLAQANEYLNQFEQSGSEGLNKKEIVFTVAVGGNYFFEIAKLKALRLLWKSLSTEYNNFTSSCHIVAFPSTRNKTILDYNVNMLRTTMEGMSAILGGADAVYNMPYDAVYHNENEFGNRIAINQLLVLKHESNFDMVSNPASGSYYIETLTDQLAKEALDIFKSIEKGGGFLTQLKSGQIQKKIKESATREQILFDKAKIKLTGANTYRNNDEVLPEFEKSPFLEKKSRKTLIEPVIMRRLAEKIEKNL</sequence>
<dbReference type="CDD" id="cd03677">
    <property type="entry name" value="MM_CoA_mutase_beta"/>
    <property type="match status" value="1"/>
</dbReference>
<dbReference type="PANTHER" id="PTHR48101">
    <property type="entry name" value="METHYLMALONYL-COA MUTASE, MITOCHONDRIAL-RELATED"/>
    <property type="match status" value="1"/>
</dbReference>
<dbReference type="EMBL" id="VNHU01000006">
    <property type="protein sequence ID" value="TYP72838.1"/>
    <property type="molecule type" value="Genomic_DNA"/>
</dbReference>
<protein>
    <submittedName>
        <fullName evidence="2">Heterodimeric methylmalonyl-CoA mutase small subunit</fullName>
    </submittedName>
</protein>
<dbReference type="InterPro" id="IPR016176">
    <property type="entry name" value="Cbl-dep_enz_cat"/>
</dbReference>
<organism evidence="2 3">
    <name type="scientific">Aquimarina intermedia</name>
    <dbReference type="NCBI Taxonomy" id="350814"/>
    <lineage>
        <taxon>Bacteria</taxon>
        <taxon>Pseudomonadati</taxon>
        <taxon>Bacteroidota</taxon>
        <taxon>Flavobacteriia</taxon>
        <taxon>Flavobacteriales</taxon>
        <taxon>Flavobacteriaceae</taxon>
        <taxon>Aquimarina</taxon>
    </lineage>
</organism>
<dbReference type="AlphaFoldDB" id="A0A5S5C2J7"/>
<keyword evidence="3" id="KW-1185">Reference proteome</keyword>
<reference evidence="2 3" key="1">
    <citation type="submission" date="2019-07" db="EMBL/GenBank/DDBJ databases">
        <title>Genomic Encyclopedia of Archaeal and Bacterial Type Strains, Phase II (KMG-II): from individual species to whole genera.</title>
        <authorList>
            <person name="Goeker M."/>
        </authorList>
    </citation>
    <scope>NUCLEOTIDE SEQUENCE [LARGE SCALE GENOMIC DNA]</scope>
    <source>
        <strain evidence="2 3">DSM 17527</strain>
    </source>
</reference>
<dbReference type="RefSeq" id="WP_148782870.1">
    <property type="nucleotide sequence ID" value="NZ_VNHU01000006.1"/>
</dbReference>